<keyword evidence="3" id="KW-1185">Reference proteome</keyword>
<feature type="region of interest" description="Disordered" evidence="1">
    <location>
        <begin position="151"/>
        <end position="170"/>
    </location>
</feature>
<reference evidence="2" key="2">
    <citation type="journal article" date="2023" name="BMC Genomics">
        <title>Pest status, molecular evolution, and epigenetic factors derived from the genome assembly of Frankliniella fusca, a thysanopteran phytovirus vector.</title>
        <authorList>
            <person name="Catto M.A."/>
            <person name="Labadie P.E."/>
            <person name="Jacobson A.L."/>
            <person name="Kennedy G.G."/>
            <person name="Srinivasan R."/>
            <person name="Hunt B.G."/>
        </authorList>
    </citation>
    <scope>NUCLEOTIDE SEQUENCE</scope>
    <source>
        <strain evidence="2">PL_HMW_Pooled</strain>
    </source>
</reference>
<evidence type="ECO:0000256" key="1">
    <source>
        <dbReference type="SAM" id="MobiDB-lite"/>
    </source>
</evidence>
<reference evidence="2" key="1">
    <citation type="submission" date="2021-07" db="EMBL/GenBank/DDBJ databases">
        <authorList>
            <person name="Catto M.A."/>
            <person name="Jacobson A."/>
            <person name="Kennedy G."/>
            <person name="Labadie P."/>
            <person name="Hunt B.G."/>
            <person name="Srinivasan R."/>
        </authorList>
    </citation>
    <scope>NUCLEOTIDE SEQUENCE</scope>
    <source>
        <strain evidence="2">PL_HMW_Pooled</strain>
        <tissue evidence="2">Head</tissue>
    </source>
</reference>
<name>A0AAE1LEN8_9NEOP</name>
<accession>A0AAE1LEN8</accession>
<evidence type="ECO:0000313" key="3">
    <source>
        <dbReference type="Proteomes" id="UP001219518"/>
    </source>
</evidence>
<comment type="caution">
    <text evidence="2">The sequence shown here is derived from an EMBL/GenBank/DDBJ whole genome shotgun (WGS) entry which is preliminary data.</text>
</comment>
<gene>
    <name evidence="2" type="ORF">KUF71_024643</name>
</gene>
<dbReference type="EMBL" id="JAHWGI010000424">
    <property type="protein sequence ID" value="KAK3915367.1"/>
    <property type="molecule type" value="Genomic_DNA"/>
</dbReference>
<evidence type="ECO:0000313" key="2">
    <source>
        <dbReference type="EMBL" id="KAK3915367.1"/>
    </source>
</evidence>
<dbReference type="AlphaFoldDB" id="A0AAE1LEN8"/>
<proteinExistence type="predicted"/>
<protein>
    <submittedName>
        <fullName evidence="2">Bud site selection protein BUD4</fullName>
    </submittedName>
</protein>
<organism evidence="2 3">
    <name type="scientific">Frankliniella fusca</name>
    <dbReference type="NCBI Taxonomy" id="407009"/>
    <lineage>
        <taxon>Eukaryota</taxon>
        <taxon>Metazoa</taxon>
        <taxon>Ecdysozoa</taxon>
        <taxon>Arthropoda</taxon>
        <taxon>Hexapoda</taxon>
        <taxon>Insecta</taxon>
        <taxon>Pterygota</taxon>
        <taxon>Neoptera</taxon>
        <taxon>Paraneoptera</taxon>
        <taxon>Thysanoptera</taxon>
        <taxon>Terebrantia</taxon>
        <taxon>Thripoidea</taxon>
        <taxon>Thripidae</taxon>
        <taxon>Frankliniella</taxon>
    </lineage>
</organism>
<feature type="region of interest" description="Disordered" evidence="1">
    <location>
        <begin position="202"/>
        <end position="295"/>
    </location>
</feature>
<sequence length="357" mass="38928">MTSGFKDKGPFLNEKRDFGPKKASTKCLTCGLDTECQRKCMNTICECGGYKAGTADIKTVNECVADNKCSMTNQCALKCSTDISCLYRCINDSLDCLCKCNGSIGLQSTLGLTLALVALWLLQATKEAWSGLLQDSSGGPWRAWTGVIRPEGSPLQVNKGPKEQQQQRSIPAPMCWNAIGSEWAGPGRAGLLAWWIRRVEASPGPGRSAAGSTRPRPRPWSAQRRAAPPDPHGLAQGGTSSARDRAVQPRAPGPPPELEPEPEPASATLRDNNPSDDFRCPPPGRYDLEKESPKKVQSSLVEPEYYEHLIRKPLLKGTFPKTRPKVSYITKAMPAIAMLMAQNSNGYLRYFGEGEMI</sequence>
<dbReference type="Proteomes" id="UP001219518">
    <property type="component" value="Unassembled WGS sequence"/>
</dbReference>